<dbReference type="GO" id="GO:0007155">
    <property type="term" value="P:cell adhesion"/>
    <property type="evidence" value="ECO:0007669"/>
    <property type="project" value="InterPro"/>
</dbReference>
<dbReference type="RefSeq" id="WP_179140861.1">
    <property type="nucleotide sequence ID" value="NZ_MUKV01000058.1"/>
</dbReference>
<dbReference type="Proteomes" id="UP000192721">
    <property type="component" value="Unassembled WGS sequence"/>
</dbReference>
<dbReference type="AlphaFoldDB" id="A0A1W0CAA2"/>
<dbReference type="InterPro" id="IPR003467">
    <property type="entry name" value="Fimbrial_K88_FaeH"/>
</dbReference>
<feature type="signal peptide" evidence="3">
    <location>
        <begin position="1"/>
        <end position="20"/>
    </location>
</feature>
<evidence type="ECO:0000256" key="1">
    <source>
        <dbReference type="ARBA" id="ARBA00022729"/>
    </source>
</evidence>
<evidence type="ECO:0008006" key="6">
    <source>
        <dbReference type="Google" id="ProtNLM"/>
    </source>
</evidence>
<reference evidence="4 5" key="1">
    <citation type="submission" date="2017-02" db="EMBL/GenBank/DDBJ databases">
        <title>Chromobacterium haemolyticum H5244.</title>
        <authorList>
            <person name="Gulvik C.A."/>
        </authorList>
    </citation>
    <scope>NUCLEOTIDE SEQUENCE [LARGE SCALE GENOMIC DNA]</scope>
    <source>
        <strain evidence="4 5">H5244</strain>
    </source>
</reference>
<keyword evidence="1 3" id="KW-0732">Signal</keyword>
<proteinExistence type="inferred from homology"/>
<dbReference type="Pfam" id="PF02432">
    <property type="entry name" value="Fimbrial_K88"/>
    <property type="match status" value="1"/>
</dbReference>
<accession>A0A1W0CAA2</accession>
<evidence type="ECO:0000313" key="5">
    <source>
        <dbReference type="Proteomes" id="UP000192721"/>
    </source>
</evidence>
<feature type="chain" id="PRO_5012822626" description="Fimbrial protein" evidence="3">
    <location>
        <begin position="21"/>
        <end position="263"/>
    </location>
</feature>
<organism evidence="4 5">
    <name type="scientific">Chromobacterium haemolyticum</name>
    <dbReference type="NCBI Taxonomy" id="394935"/>
    <lineage>
        <taxon>Bacteria</taxon>
        <taxon>Pseudomonadati</taxon>
        <taxon>Pseudomonadota</taxon>
        <taxon>Betaproteobacteria</taxon>
        <taxon>Neisseriales</taxon>
        <taxon>Chromobacteriaceae</taxon>
        <taxon>Chromobacterium</taxon>
    </lineage>
</organism>
<name>A0A1W0CAA2_9NEIS</name>
<dbReference type="EMBL" id="MUKV01000058">
    <property type="protein sequence ID" value="OQS31672.1"/>
    <property type="molecule type" value="Genomic_DNA"/>
</dbReference>
<dbReference type="GO" id="GO:0009289">
    <property type="term" value="C:pilus"/>
    <property type="evidence" value="ECO:0007669"/>
    <property type="project" value="InterPro"/>
</dbReference>
<gene>
    <name evidence="4" type="ORF">B0T45_22680</name>
</gene>
<comment type="similarity">
    <text evidence="2">Belongs to the fimbrial K88 protein family.</text>
</comment>
<comment type="caution">
    <text evidence="4">The sequence shown here is derived from an EMBL/GenBank/DDBJ whole genome shotgun (WGS) entry which is preliminary data.</text>
</comment>
<sequence>MRNRFVMMAWLGLASLAAQAEILGQGELMFRGYVIDQAPKWAWRLASPDQHWHLNSEDGVIDAQGMQIFTLDNKTPLPFLEGYLKQTAERGGAGLSPVITLSSENLPLETLTGDASSQRVEMAIPVRNADSNELIGRLRFTLEQALAIAQGVKRTQAPGRQLGLSQMALAAGDIVRQPDAAALSPTLAGRLGALISMTKDSAAQGLPATVGRETVSQMVLTDASVTELAAVYASQLSGFSVAWPQDKVPARWRASLSVMVTVQ</sequence>
<evidence type="ECO:0000256" key="2">
    <source>
        <dbReference type="ARBA" id="ARBA00049989"/>
    </source>
</evidence>
<evidence type="ECO:0000256" key="3">
    <source>
        <dbReference type="SAM" id="SignalP"/>
    </source>
</evidence>
<evidence type="ECO:0000313" key="4">
    <source>
        <dbReference type="EMBL" id="OQS31672.1"/>
    </source>
</evidence>
<protein>
    <recommendedName>
        <fullName evidence="6">Fimbrial protein</fullName>
    </recommendedName>
</protein>